<name>A0ABR2HVJ3_9EUKA</name>
<evidence type="ECO:0000313" key="1">
    <source>
        <dbReference type="EMBL" id="KAK8853616.1"/>
    </source>
</evidence>
<gene>
    <name evidence="1" type="ORF">M9Y10_017177</name>
</gene>
<evidence type="ECO:0000313" key="2">
    <source>
        <dbReference type="Proteomes" id="UP001470230"/>
    </source>
</evidence>
<comment type="caution">
    <text evidence="1">The sequence shown here is derived from an EMBL/GenBank/DDBJ whole genome shotgun (WGS) entry which is preliminary data.</text>
</comment>
<sequence length="152" mass="17788">MIVEFDVSLANDLESLDHYYDELLDDDENVVGYSRRDQGQINQIFVGFKDAVEIIDEARFFVDGKLVQNYHQTEMIRESFAYNSIRSQESKLNSPHSHSLWENVINMSPNVCGVYIPIEQLTWDLGQKAYVHVELELIIPYYKLGDYIQIEF</sequence>
<proteinExistence type="predicted"/>
<organism evidence="1 2">
    <name type="scientific">Tritrichomonas musculus</name>
    <dbReference type="NCBI Taxonomy" id="1915356"/>
    <lineage>
        <taxon>Eukaryota</taxon>
        <taxon>Metamonada</taxon>
        <taxon>Parabasalia</taxon>
        <taxon>Tritrichomonadida</taxon>
        <taxon>Tritrichomonadidae</taxon>
        <taxon>Tritrichomonas</taxon>
    </lineage>
</organism>
<protein>
    <submittedName>
        <fullName evidence="1">Uncharacterized protein</fullName>
    </submittedName>
</protein>
<accession>A0ABR2HVJ3</accession>
<keyword evidence="2" id="KW-1185">Reference proteome</keyword>
<dbReference type="EMBL" id="JAPFFF010000022">
    <property type="protein sequence ID" value="KAK8853616.1"/>
    <property type="molecule type" value="Genomic_DNA"/>
</dbReference>
<dbReference type="Proteomes" id="UP001470230">
    <property type="component" value="Unassembled WGS sequence"/>
</dbReference>
<reference evidence="1 2" key="1">
    <citation type="submission" date="2024-04" db="EMBL/GenBank/DDBJ databases">
        <title>Tritrichomonas musculus Genome.</title>
        <authorList>
            <person name="Alves-Ferreira E."/>
            <person name="Grigg M."/>
            <person name="Lorenzi H."/>
            <person name="Galac M."/>
        </authorList>
    </citation>
    <scope>NUCLEOTIDE SEQUENCE [LARGE SCALE GENOMIC DNA]</scope>
    <source>
        <strain evidence="1 2">EAF2021</strain>
    </source>
</reference>